<dbReference type="STRING" id="69293.ENSGACP00000012507"/>
<comment type="similarity">
    <text evidence="1">Belongs to the SAPAP family.</text>
</comment>
<dbReference type="Proteomes" id="UP000007635">
    <property type="component" value="Chromosome V"/>
</dbReference>
<dbReference type="InterPro" id="IPR005026">
    <property type="entry name" value="SAPAP"/>
</dbReference>
<dbReference type="GO" id="GO:0031616">
    <property type="term" value="C:spindle pole centrosome"/>
    <property type="evidence" value="ECO:0007669"/>
    <property type="project" value="TreeGrafter"/>
</dbReference>
<evidence type="ECO:0000256" key="2">
    <source>
        <dbReference type="SAM" id="MobiDB-lite"/>
    </source>
</evidence>
<dbReference type="GO" id="GO:0008017">
    <property type="term" value="F:microtubule binding"/>
    <property type="evidence" value="ECO:0007669"/>
    <property type="project" value="TreeGrafter"/>
</dbReference>
<feature type="region of interest" description="Disordered" evidence="2">
    <location>
        <begin position="276"/>
        <end position="299"/>
    </location>
</feature>
<dbReference type="GeneID" id="120818908"/>
<feature type="region of interest" description="Disordered" evidence="2">
    <location>
        <begin position="137"/>
        <end position="159"/>
    </location>
</feature>
<feature type="compositionally biased region" description="Low complexity" evidence="2">
    <location>
        <begin position="143"/>
        <end position="157"/>
    </location>
</feature>
<feature type="compositionally biased region" description="Low complexity" evidence="2">
    <location>
        <begin position="195"/>
        <end position="207"/>
    </location>
</feature>
<reference evidence="3 4" key="1">
    <citation type="journal article" date="2021" name="G3 (Bethesda)">
        <title>Improved contiguity of the threespine stickleback genome using long-read sequencing.</title>
        <authorList>
            <person name="Nath S."/>
            <person name="Shaw D.E."/>
            <person name="White M.A."/>
        </authorList>
    </citation>
    <scope>NUCLEOTIDE SEQUENCE [LARGE SCALE GENOMIC DNA]</scope>
    <source>
        <strain evidence="3 4">Lake Benthic</strain>
    </source>
</reference>
<feature type="region of interest" description="Disordered" evidence="2">
    <location>
        <begin position="187"/>
        <end position="207"/>
    </location>
</feature>
<dbReference type="AlphaFoldDB" id="G3P4I4"/>
<dbReference type="Pfam" id="PF03359">
    <property type="entry name" value="GKAP"/>
    <property type="match status" value="1"/>
</dbReference>
<reference evidence="3" key="3">
    <citation type="submission" date="2025-09" db="UniProtKB">
        <authorList>
            <consortium name="Ensembl"/>
        </authorList>
    </citation>
    <scope>IDENTIFICATION</scope>
</reference>
<organism evidence="3 4">
    <name type="scientific">Gasterosteus aculeatus aculeatus</name>
    <name type="common">three-spined stickleback</name>
    <dbReference type="NCBI Taxonomy" id="481459"/>
    <lineage>
        <taxon>Eukaryota</taxon>
        <taxon>Metazoa</taxon>
        <taxon>Chordata</taxon>
        <taxon>Craniata</taxon>
        <taxon>Vertebrata</taxon>
        <taxon>Euteleostomi</taxon>
        <taxon>Actinopterygii</taxon>
        <taxon>Neopterygii</taxon>
        <taxon>Teleostei</taxon>
        <taxon>Neoteleostei</taxon>
        <taxon>Acanthomorphata</taxon>
        <taxon>Eupercaria</taxon>
        <taxon>Perciformes</taxon>
        <taxon>Cottioidei</taxon>
        <taxon>Gasterosteales</taxon>
        <taxon>Gasterosteidae</taxon>
        <taxon>Gasterosteus</taxon>
    </lineage>
</organism>
<dbReference type="GO" id="GO:0007346">
    <property type="term" value="P:regulation of mitotic cell cycle"/>
    <property type="evidence" value="ECO:0007669"/>
    <property type="project" value="TreeGrafter"/>
</dbReference>
<dbReference type="PANTHER" id="PTHR12353">
    <property type="entry name" value="DISKS LARGE-ASSOCIATED PROTEIN DAP SAP90/PSD-95-ASSOCIATED PROTEIN"/>
    <property type="match status" value="1"/>
</dbReference>
<feature type="region of interest" description="Disordered" evidence="2">
    <location>
        <begin position="502"/>
        <end position="623"/>
    </location>
</feature>
<feature type="compositionally biased region" description="Low complexity" evidence="2">
    <location>
        <begin position="739"/>
        <end position="752"/>
    </location>
</feature>
<feature type="region of interest" description="Disordered" evidence="2">
    <location>
        <begin position="353"/>
        <end position="391"/>
    </location>
</feature>
<dbReference type="Ensembl" id="ENSGACT00000012531.2">
    <property type="protein sequence ID" value="ENSGACP00000012507.2"/>
    <property type="gene ID" value="ENSGACG00000009474.2"/>
</dbReference>
<dbReference type="RefSeq" id="XP_040031733.1">
    <property type="nucleotide sequence ID" value="XM_040175799.1"/>
</dbReference>
<protein>
    <submittedName>
        <fullName evidence="3">Discs, large (Drosophila) homolog-associated protein 5</fullName>
    </submittedName>
</protein>
<dbReference type="GeneTree" id="ENSGT00940000158652"/>
<dbReference type="CTD" id="9787"/>
<dbReference type="eggNOG" id="KOG3971">
    <property type="taxonomic scope" value="Eukaryota"/>
</dbReference>
<feature type="region of interest" description="Disordered" evidence="2">
    <location>
        <begin position="736"/>
        <end position="769"/>
    </location>
</feature>
<dbReference type="GO" id="GO:0005737">
    <property type="term" value="C:cytoplasm"/>
    <property type="evidence" value="ECO:0007669"/>
    <property type="project" value="TreeGrafter"/>
</dbReference>
<feature type="compositionally biased region" description="Low complexity" evidence="2">
    <location>
        <begin position="561"/>
        <end position="573"/>
    </location>
</feature>
<dbReference type="Bgee" id="ENSGACG00000009474">
    <property type="expression patterns" value="Expressed in head kidney and 6 other cell types or tissues"/>
</dbReference>
<dbReference type="OMA" id="PFDMPML"/>
<evidence type="ECO:0000313" key="4">
    <source>
        <dbReference type="Proteomes" id="UP000007635"/>
    </source>
</evidence>
<proteinExistence type="inferred from homology"/>
<feature type="region of interest" description="Disordered" evidence="2">
    <location>
        <begin position="646"/>
        <end position="681"/>
    </location>
</feature>
<dbReference type="GO" id="GO:0007059">
    <property type="term" value="P:chromosome segregation"/>
    <property type="evidence" value="ECO:0007669"/>
    <property type="project" value="TreeGrafter"/>
</dbReference>
<keyword evidence="4" id="KW-1185">Reference proteome</keyword>
<dbReference type="GO" id="GO:0051382">
    <property type="term" value="P:kinetochore assembly"/>
    <property type="evidence" value="ECO:0007669"/>
    <property type="project" value="TreeGrafter"/>
</dbReference>
<dbReference type="KEGG" id="gat:120818908"/>
<dbReference type="GO" id="GO:0023052">
    <property type="term" value="P:signaling"/>
    <property type="evidence" value="ECO:0007669"/>
    <property type="project" value="InterPro"/>
</dbReference>
<dbReference type="InParanoid" id="G3P4I4"/>
<dbReference type="GO" id="GO:0005634">
    <property type="term" value="C:nucleus"/>
    <property type="evidence" value="ECO:0007669"/>
    <property type="project" value="TreeGrafter"/>
</dbReference>
<feature type="compositionally biased region" description="Low complexity" evidence="2">
    <location>
        <begin position="519"/>
        <end position="553"/>
    </location>
</feature>
<accession>G3P4I4</accession>
<dbReference type="PANTHER" id="PTHR12353:SF1">
    <property type="entry name" value="DISKS LARGE-ASSOCIATED PROTEIN 5"/>
    <property type="match status" value="1"/>
</dbReference>
<evidence type="ECO:0000313" key="3">
    <source>
        <dbReference type="Ensembl" id="ENSGACP00000012507.2"/>
    </source>
</evidence>
<reference evidence="3" key="2">
    <citation type="submission" date="2025-08" db="UniProtKB">
        <authorList>
            <consortium name="Ensembl"/>
        </authorList>
    </citation>
    <scope>IDENTIFICATION</scope>
</reference>
<sequence length="872" mass="94390">MDSAFAHLRQRDTSVSMLRVKMSRRRSQSQKENRERVVNTRRQLAELPELEMSSLDASIATVNISNIQGKTLNNGKSAKDVAGEERLKQLARWKERKALEKEKEKRERKGVFKTGMYHPKDTLTIPSLPVVPAASTRAKETKMSSTSSQSVRVTRSMKQQQQIERTTFLQPLTVQDPKTLAKKAQAALDRTTRSRVAPVKRAPAPATAKIHDPAVEPAVRALRSKSASRPAVTAAPVVAKDKPMDVRTTRSRAFINHVAPFSYRENDCKAAVEADVTMESQETPRPPGPAPSSEEQNVAVEAPAVAVEEASSFAPKGFMFKAPVGLSSFKFEPLTPRSADAFLTPSPSFSLPEVPAFNLQPPGEPSDSSPSKSPRRSPPCEAPATTGSPLESKRGVPYFRLEIVSETEGLMTLCADWEPKVEDESIPEEMRDRMRTAVGQARLLMKERFKQFSGLVEDCELGRGEKITTCTDLQGFWDMVYYQVEDVHKKFNALKVAEGRGWVEEHEPPPPRQRKGVKKPPSAAPAKATGTNQAARSRLAAVKAAMKAKQQAAEAEKAAKDAGAAVEDAGPSSEESESRAEPPATVVFDGGFFQVESPAKPPGSLRRAGRPSAAALPQTPPCSNYLSLRRSTRRCLALPQTPLLTAASPARPRHTPARLTLDQAPASPRGTPRASRHRASNSSLCFSPVRDAAAVQGGAAPALSAPAAEHSLPSICVAEEPAGVCVDLPRSPCRTPQRSLSPSFSLSPSVTPSRPPTSSPPAVLSPEEAQESVCLTPGTLVVEEIPGLDFERYLLPSQRSSLSPGGLDVEMESPRGQTEDLLTLPEHALPAVGSALNLQSPQSTMLLFTPDLKDRIRQSVCPSDLMVFTPPL</sequence>
<dbReference type="GO" id="GO:0007052">
    <property type="term" value="P:mitotic spindle organization"/>
    <property type="evidence" value="ECO:0007669"/>
    <property type="project" value="TreeGrafter"/>
</dbReference>
<name>G3P4I4_GASAC</name>
<dbReference type="GO" id="GO:0051642">
    <property type="term" value="P:centrosome localization"/>
    <property type="evidence" value="ECO:0007669"/>
    <property type="project" value="TreeGrafter"/>
</dbReference>
<evidence type="ECO:0000256" key="1">
    <source>
        <dbReference type="ARBA" id="ARBA00008839"/>
    </source>
</evidence>